<feature type="compositionally biased region" description="Polar residues" evidence="1">
    <location>
        <begin position="1"/>
        <end position="14"/>
    </location>
</feature>
<dbReference type="Proteomes" id="UP001500908">
    <property type="component" value="Unassembled WGS sequence"/>
</dbReference>
<evidence type="ECO:0000256" key="1">
    <source>
        <dbReference type="SAM" id="MobiDB-lite"/>
    </source>
</evidence>
<proteinExistence type="predicted"/>
<feature type="region of interest" description="Disordered" evidence="1">
    <location>
        <begin position="1"/>
        <end position="28"/>
    </location>
</feature>
<evidence type="ECO:0000313" key="2">
    <source>
        <dbReference type="EMBL" id="GAA3745803.1"/>
    </source>
</evidence>
<protein>
    <submittedName>
        <fullName evidence="2">Uncharacterized protein</fullName>
    </submittedName>
</protein>
<gene>
    <name evidence="2" type="ORF">GCM10022402_26740</name>
</gene>
<accession>A0ABP7FS59</accession>
<comment type="caution">
    <text evidence="2">The sequence shown here is derived from an EMBL/GenBank/DDBJ whole genome shotgun (WGS) entry which is preliminary data.</text>
</comment>
<feature type="region of interest" description="Disordered" evidence="1">
    <location>
        <begin position="66"/>
        <end position="91"/>
    </location>
</feature>
<reference evidence="3" key="1">
    <citation type="journal article" date="2019" name="Int. J. Syst. Evol. Microbiol.">
        <title>The Global Catalogue of Microorganisms (GCM) 10K type strain sequencing project: providing services to taxonomists for standard genome sequencing and annotation.</title>
        <authorList>
            <consortium name="The Broad Institute Genomics Platform"/>
            <consortium name="The Broad Institute Genome Sequencing Center for Infectious Disease"/>
            <person name="Wu L."/>
            <person name="Ma J."/>
        </authorList>
    </citation>
    <scope>NUCLEOTIDE SEQUENCE [LARGE SCALE GENOMIC DNA]</scope>
    <source>
        <strain evidence="3">JCM 17137</strain>
    </source>
</reference>
<dbReference type="EMBL" id="BAABDD010000010">
    <property type="protein sequence ID" value="GAA3745803.1"/>
    <property type="molecule type" value="Genomic_DNA"/>
</dbReference>
<keyword evidence="3" id="KW-1185">Reference proteome</keyword>
<name>A0ABP7FS59_9ACTN</name>
<evidence type="ECO:0000313" key="3">
    <source>
        <dbReference type="Proteomes" id="UP001500908"/>
    </source>
</evidence>
<feature type="compositionally biased region" description="Basic and acidic residues" evidence="1">
    <location>
        <begin position="82"/>
        <end position="91"/>
    </location>
</feature>
<sequence>MGVDGQPTTASRPTTAEHRPTPGAVGRLLSPVAGRAAPAATQPAGTLYVFPRLFQEVDSWPLTSSVPLAGGGRAPPTLARACDGRGDTATGRDVHRWRSAWADSAISARRSLCSLS</sequence>
<organism evidence="2 3">
    <name type="scientific">Salinactinospora qingdaonensis</name>
    <dbReference type="NCBI Taxonomy" id="702744"/>
    <lineage>
        <taxon>Bacteria</taxon>
        <taxon>Bacillati</taxon>
        <taxon>Actinomycetota</taxon>
        <taxon>Actinomycetes</taxon>
        <taxon>Streptosporangiales</taxon>
        <taxon>Nocardiopsidaceae</taxon>
        <taxon>Salinactinospora</taxon>
    </lineage>
</organism>